<evidence type="ECO:0000256" key="3">
    <source>
        <dbReference type="ARBA" id="ARBA00022448"/>
    </source>
</evidence>
<evidence type="ECO:0000313" key="10">
    <source>
        <dbReference type="EMBL" id="KAK9073202.1"/>
    </source>
</evidence>
<evidence type="ECO:0000256" key="5">
    <source>
        <dbReference type="ARBA" id="ARBA00022792"/>
    </source>
</evidence>
<evidence type="ECO:0000256" key="2">
    <source>
        <dbReference type="ARBA" id="ARBA00006416"/>
    </source>
</evidence>
<accession>A0AAP0DIC5</accession>
<evidence type="ECO:0000256" key="1">
    <source>
        <dbReference type="ARBA" id="ARBA00004448"/>
    </source>
</evidence>
<organism evidence="10 11">
    <name type="scientific">Deinandra increscens subsp. villosa</name>
    <dbReference type="NCBI Taxonomy" id="3103831"/>
    <lineage>
        <taxon>Eukaryota</taxon>
        <taxon>Viridiplantae</taxon>
        <taxon>Streptophyta</taxon>
        <taxon>Embryophyta</taxon>
        <taxon>Tracheophyta</taxon>
        <taxon>Spermatophyta</taxon>
        <taxon>Magnoliopsida</taxon>
        <taxon>eudicotyledons</taxon>
        <taxon>Gunneridae</taxon>
        <taxon>Pentapetalae</taxon>
        <taxon>asterids</taxon>
        <taxon>campanulids</taxon>
        <taxon>Asterales</taxon>
        <taxon>Asteraceae</taxon>
        <taxon>Asteroideae</taxon>
        <taxon>Heliantheae alliance</taxon>
        <taxon>Madieae</taxon>
        <taxon>Madiinae</taxon>
        <taxon>Deinandra</taxon>
    </lineage>
</organism>
<dbReference type="EMBL" id="JBCNJP010000009">
    <property type="protein sequence ID" value="KAK9073202.1"/>
    <property type="molecule type" value="Genomic_DNA"/>
</dbReference>
<proteinExistence type="inferred from homology"/>
<gene>
    <name evidence="10" type="ORF">SSX86_007526</name>
</gene>
<sequence>MAGCMGKHQEIAKGDPNVYAVHAVVSMENLACSVIVYKDQTFVYVLYCCEFDINHDFIDFWGPVANWGFVAAAMADIEKPPEMLSGNMTGG</sequence>
<comment type="similarity">
    <text evidence="2 9">Belongs to the mitochondrial pyruvate carrier (MPC) (TC 2.A.105) family.</text>
</comment>
<name>A0AAP0DIC5_9ASTR</name>
<keyword evidence="6" id="KW-1133">Transmembrane helix</keyword>
<dbReference type="Proteomes" id="UP001408789">
    <property type="component" value="Unassembled WGS sequence"/>
</dbReference>
<keyword evidence="3 9" id="KW-0813">Transport</keyword>
<evidence type="ECO:0000256" key="8">
    <source>
        <dbReference type="ARBA" id="ARBA00023136"/>
    </source>
</evidence>
<comment type="caution">
    <text evidence="10">The sequence shown here is derived from an EMBL/GenBank/DDBJ whole genome shotgun (WGS) entry which is preliminary data.</text>
</comment>
<dbReference type="Pfam" id="PF03650">
    <property type="entry name" value="MPC"/>
    <property type="match status" value="1"/>
</dbReference>
<reference evidence="10 11" key="1">
    <citation type="submission" date="2024-04" db="EMBL/GenBank/DDBJ databases">
        <title>The reference genome of an endangered Asteraceae, Deinandra increscens subsp. villosa, native to the Central Coast of California.</title>
        <authorList>
            <person name="Guilliams M."/>
            <person name="Hasenstab-Lehman K."/>
            <person name="Meyer R."/>
            <person name="Mcevoy S."/>
        </authorList>
    </citation>
    <scope>NUCLEOTIDE SEQUENCE [LARGE SCALE GENOMIC DNA]</scope>
    <source>
        <tissue evidence="10">Leaf</tissue>
    </source>
</reference>
<dbReference type="GO" id="GO:0006850">
    <property type="term" value="P:pyruvate import into mitochondria"/>
    <property type="evidence" value="ECO:0007669"/>
    <property type="project" value="InterPro"/>
</dbReference>
<evidence type="ECO:0000256" key="9">
    <source>
        <dbReference type="RuleBase" id="RU363100"/>
    </source>
</evidence>
<dbReference type="GO" id="GO:0005743">
    <property type="term" value="C:mitochondrial inner membrane"/>
    <property type="evidence" value="ECO:0007669"/>
    <property type="project" value="UniProtKB-SubCell"/>
</dbReference>
<dbReference type="InterPro" id="IPR005336">
    <property type="entry name" value="MPC"/>
</dbReference>
<dbReference type="AlphaFoldDB" id="A0AAP0DIC5"/>
<keyword evidence="8" id="KW-0472">Membrane</keyword>
<keyword evidence="5 9" id="KW-0999">Mitochondrion inner membrane</keyword>
<evidence type="ECO:0000256" key="4">
    <source>
        <dbReference type="ARBA" id="ARBA00022692"/>
    </source>
</evidence>
<evidence type="ECO:0000256" key="7">
    <source>
        <dbReference type="ARBA" id="ARBA00023128"/>
    </source>
</evidence>
<keyword evidence="11" id="KW-1185">Reference proteome</keyword>
<comment type="function">
    <text evidence="9">Mediates the uptake of pyruvate into mitochondria.</text>
</comment>
<comment type="subcellular location">
    <subcellularLocation>
        <location evidence="1 9">Mitochondrion inner membrane</location>
        <topology evidence="1 9">Multi-pass membrane protein</topology>
    </subcellularLocation>
</comment>
<evidence type="ECO:0000313" key="11">
    <source>
        <dbReference type="Proteomes" id="UP001408789"/>
    </source>
</evidence>
<keyword evidence="4" id="KW-0812">Transmembrane</keyword>
<keyword evidence="7 9" id="KW-0496">Mitochondrion</keyword>
<protein>
    <recommendedName>
        <fullName evidence="9">Mitochondrial pyruvate carrier</fullName>
    </recommendedName>
</protein>
<evidence type="ECO:0000256" key="6">
    <source>
        <dbReference type="ARBA" id="ARBA00022989"/>
    </source>
</evidence>